<proteinExistence type="predicted"/>
<evidence type="ECO:0000313" key="3">
    <source>
        <dbReference type="EMBL" id="CAF2146496.1"/>
    </source>
</evidence>
<dbReference type="EMBL" id="CAJNRE010016499">
    <property type="protein sequence ID" value="CAF2146496.1"/>
    <property type="molecule type" value="Genomic_DNA"/>
</dbReference>
<keyword evidence="1" id="KW-0175">Coiled coil</keyword>
<protein>
    <submittedName>
        <fullName evidence="3">Uncharacterized protein</fullName>
    </submittedName>
</protein>
<keyword evidence="2" id="KW-1133">Transmembrane helix</keyword>
<evidence type="ECO:0000256" key="1">
    <source>
        <dbReference type="SAM" id="Coils"/>
    </source>
</evidence>
<keyword evidence="2" id="KW-0812">Transmembrane</keyword>
<feature type="transmembrane region" description="Helical" evidence="2">
    <location>
        <begin position="2437"/>
        <end position="2463"/>
    </location>
</feature>
<accession>A0A816XH32</accession>
<keyword evidence="2" id="KW-0472">Membrane</keyword>
<name>A0A816XH32_9BILA</name>
<comment type="caution">
    <text evidence="3">The sequence shown here is derived from an EMBL/GenBank/DDBJ whole genome shotgun (WGS) entry which is preliminary data.</text>
</comment>
<sequence length="2468" mass="286637">MLLKSVHKSDSTIVHQMLIVKNQLLEKIPLNYLSSNIYKRSNNLFKSLKPLTDYIQELSMQADIDPFAANQSIKILFNFSVMKASFKDILPLIRKLIFNTNDSFDVRKLFVKLNKHLMIRMDQFEKEKQTLSIPTAIPQNTTNNNNLTTQEQNRTDKVLQTATELNIEQRFLAAVEYLKSIEAYPNTQLIKLNEKKFTGQFICSVLLVHIDLHNQVHAKSQFECSSMNGSFSFELEPETFKYLYELIEQLTTIQASLDANLEYVLNVCLRLFTTHLQFLIDANFDNFHEFLNEHGIEKWFTLISRLALDDKLEESKNEASKALTYLIEKQTLSFGKMLTFIHKHIIENKRPILIDQLLNKLNRPVFIYRWIEILCDNQDAQDSALAYIVLHSLIDMVLKPTLLDIETVSRLREILIIFQELLLVHLNNQPADISDELGSSVLATLGIEYTAHVIKACLQQEIQSVLFESLLLGLCTLTESQFNFAIIQPIFAAIMPLFAEHLTRKKIDINDKTSYLMSWLLGKMSYRLIVGPSQSPLEKKYNTTLKLPLFSGGYETLTEDINPYLSNLFKSDLSIYSRFMLPLRRQQSILDNDFLISIYRNNDQGAQLISKMKLFIRNKQNILQSVEAVADEACAAVFAVYIKHYRRIELAQDELTRPIEQKPHAKLLLLYEYANQVRTIFATTKARGGDCDEVCKKIKKDALLLLLSIRESSFIAKMQESFSLPIVTTKKYQLQRQQSHWTKAKWIIRLLRNTLNACIRLKYLMLEKKRAAERKNDSESVMHRAIVTCLYGSEMSASTENEKLKIEYDEIVKCLARQYQRAMTRLITYQFIEHLIITCQDKNRIVNILFMTLKDNNLEWHYLENIQTSNNQLKEDIGNLYYKIIKNILSFSMESNMKTVFMLRVFNLINLNYDSMDLCLLNNFQLIQEIFDVLIKFIEIGTTNDADSMTIKHTAFNWFRLVVLKVCENIELEQLRNMDLGNWKFHHILKQQCNLIFNKLILWELKGLQQNKLTSENKREDASLKNISLRSFVSSSTFNVDICINQYLMLLLRCIHLYDHIRLNYATIDYIEQLYNLYHTSQSLATRLVTLKILRDLLIFLPDDTIGTTNRSFIENLLTKILFSIGQNFNLLEAEKIDLDIIVEFIYIYRSIMSHNSPWQTSATKFLVDAIKSCMNFNFTSLEAVDSQQMNFFLASMCILGGYVPPYRLGSTVEIYSTDINMGELQSGIIIEINMDALESDLSDVKPYLVQYAVTNQTQWVSSNQIRIIVEVQPPNLSLLPIDNVAHTILDTLGFLAQIDTSTSDSLILLDIKCRVVTVFYTILSYKQVIEIFMQKPYAPIIAKLSTSMDYLDSVRSTVPNDLRMFNRLHLEQYYLSLDRYTRKKQTLENKLDIIHNKNGWNQMNIIRDPIILQYLSQTGSMDKDWKPIASKSEIKFYRKGRLGNDEINIISLPANDNLPELEECGIKHKFKGRVRIINGAGDIQYSTFIPDGIELNEGKWYFCVKFPEWGEETVCGCSIEIDGTNTNIKYWLNGKSLGTIFSHSENETIESEIKTNLLASGTFTSYFPAVTVKFSRNSTNNGIFEFIFSPEDMTECPLPKGFKPLLMPKLLTMENVLVAYPYSAYLIGNDIQQYFYTNRCAKNESIDKKTLLRDFINDEHFDVRFNADMITTNNNLLKLTKDNDGFSLSLDNQQSLTISFDFEIVPTDETTDCPNQLDIVLFTLDDATFSIRVCMNDINDDFIDETKIHRQRVVILFQINEQVKVYINNNVHMLNYCHSFDPKANSKLNLRLLPHINAGIRNLGIWKYILLEEHIRRLFTYGLSYVAIDYQKLNEYKKQLDTIKFKAEQKYFTNEILVPFNKPFEKDLWEETKQHFDYDESNYFKTIPDTNQSVIQLFGNKTYLILNTANQVWSEYMLILDISIPNFPIEKSLSRSETRLTLLTIDTESEIYLTHDGHLHVTGDHHSSSTVLLNEYIRLLISVQQNSLHIYINGSLEIHISLSDDQFATKLKRIDLFRELDVTKNTTNDDQLRIECRSITYLNQSTRILPSSMKKLMQSTEYCLDQLVAPSFTIVSASLIGIGYSEESIKYVMKKYNTTNIYFIDKILQEESQCIENIFQQEQQQKRRNVLTRLSSYDENGTLSMLIDAGNVTTDVSIPPLRFEIDNADDNDTPSVNEWFYKTVRSVGIRDKLDDWLRDKEINNQLIAGNPEYRHLDLTQADSDETEFCNKFKNAMATPSHYIHLQMPRKVYIHSRTTCEYGLIAIYARYTILNMLNVWCNDDHSSLFPLSKFGDENSVVNLLRSMDHHHAHTRMFVDETINRMNVLVISILKVELKDLLKYVVNEKLTVEIFNRKAPVIFQLQKLFVEESIRFLTEPSLIDVNNNDEQIFMKQSNLDFLLKSFHLFSDALKDFTMKNDNVDLVIRLLFPDIAIKILFDLFLLAPSHLLKTAIIGLFTMYVIHIPYT</sequence>
<dbReference type="Gene3D" id="2.60.120.920">
    <property type="match status" value="1"/>
</dbReference>
<dbReference type="Proteomes" id="UP000663824">
    <property type="component" value="Unassembled WGS sequence"/>
</dbReference>
<feature type="coiled-coil region" evidence="1">
    <location>
        <begin position="1371"/>
        <end position="1398"/>
    </location>
</feature>
<organism evidence="3 4">
    <name type="scientific">Rotaria magnacalcarata</name>
    <dbReference type="NCBI Taxonomy" id="392030"/>
    <lineage>
        <taxon>Eukaryota</taxon>
        <taxon>Metazoa</taxon>
        <taxon>Spiralia</taxon>
        <taxon>Gnathifera</taxon>
        <taxon>Rotifera</taxon>
        <taxon>Eurotatoria</taxon>
        <taxon>Bdelloidea</taxon>
        <taxon>Philodinida</taxon>
        <taxon>Philodinidae</taxon>
        <taxon>Rotaria</taxon>
    </lineage>
</organism>
<reference evidence="3" key="1">
    <citation type="submission" date="2021-02" db="EMBL/GenBank/DDBJ databases">
        <authorList>
            <person name="Nowell W R."/>
        </authorList>
    </citation>
    <scope>NUCLEOTIDE SEQUENCE</scope>
</reference>
<evidence type="ECO:0000256" key="2">
    <source>
        <dbReference type="SAM" id="Phobius"/>
    </source>
</evidence>
<dbReference type="InterPro" id="IPR043136">
    <property type="entry name" value="B30.2/SPRY_sf"/>
</dbReference>
<gene>
    <name evidence="3" type="ORF">MBJ925_LOCUS30482</name>
</gene>
<evidence type="ECO:0000313" key="4">
    <source>
        <dbReference type="Proteomes" id="UP000663824"/>
    </source>
</evidence>